<proteinExistence type="predicted"/>
<keyword evidence="1" id="KW-0812">Transmembrane</keyword>
<name>A0A7D6VT05_9CLOT</name>
<feature type="transmembrane region" description="Helical" evidence="1">
    <location>
        <begin position="12"/>
        <end position="38"/>
    </location>
</feature>
<dbReference type="AlphaFoldDB" id="A0A7D6VT05"/>
<gene>
    <name evidence="2" type="ORF">HZF06_07245</name>
</gene>
<evidence type="ECO:0000313" key="3">
    <source>
        <dbReference type="Proteomes" id="UP000512286"/>
    </source>
</evidence>
<dbReference type="Proteomes" id="UP000512286">
    <property type="component" value="Chromosome"/>
</dbReference>
<accession>A0A7D6VT05</accession>
<keyword evidence="1" id="KW-0472">Membrane</keyword>
<sequence length="79" mass="9659">MLIRNTFSHNPSIQVTSCSIILISYVTYSIQIFCIAYFSKYNKYKNLTEVNIEMLKWLYENEEKLIVKWRIYIKRIERI</sequence>
<keyword evidence="1" id="KW-1133">Transmembrane helix</keyword>
<dbReference type="EMBL" id="CP059378">
    <property type="protein sequence ID" value="QLY81369.1"/>
    <property type="molecule type" value="Genomic_DNA"/>
</dbReference>
<organism evidence="2 3">
    <name type="scientific">Clostridium intestinale</name>
    <dbReference type="NCBI Taxonomy" id="36845"/>
    <lineage>
        <taxon>Bacteria</taxon>
        <taxon>Bacillati</taxon>
        <taxon>Bacillota</taxon>
        <taxon>Clostridia</taxon>
        <taxon>Eubacteriales</taxon>
        <taxon>Clostridiaceae</taxon>
        <taxon>Clostridium</taxon>
    </lineage>
</organism>
<evidence type="ECO:0000313" key="2">
    <source>
        <dbReference type="EMBL" id="QLY81369.1"/>
    </source>
</evidence>
<dbReference type="RefSeq" id="WP_021802667.1">
    <property type="nucleotide sequence ID" value="NZ_CP059378.1"/>
</dbReference>
<protein>
    <submittedName>
        <fullName evidence="2">Uncharacterized protein</fullName>
    </submittedName>
</protein>
<reference evidence="2 3" key="1">
    <citation type="submission" date="2020-07" db="EMBL/GenBank/DDBJ databases">
        <title>Electron transfer.</title>
        <authorList>
            <person name="Huang L."/>
            <person name="Liu X."/>
            <person name="Zhou S."/>
        </authorList>
    </citation>
    <scope>NUCLEOTIDE SEQUENCE [LARGE SCALE GENOMIC DNA]</scope>
    <source>
        <strain evidence="2 3">Lx1</strain>
    </source>
</reference>
<dbReference type="KEGG" id="cint:HZF06_07245"/>
<evidence type="ECO:0000256" key="1">
    <source>
        <dbReference type="SAM" id="Phobius"/>
    </source>
</evidence>